<gene>
    <name evidence="4" type="ORF">FHU10_1850</name>
</gene>
<sequence>MDLHGSFLSVKRKTMNKKSIFRTEALEGQRQKWVGKALLLSGLSAPVVAALCFAFIFVIVFSMFYFEYTRRIDVDGEIITLPHSVNILSPQQGYIIHSYVKVGDRVKKGDPLYELDVARITTSGNVSSTTLVAIKNQMDNVNAIIEKLKDNKKSTLEALQKQIDSYEAAHKETIKLVQSAKTGVKAVEDTLKNYEDYLKRGLITRDQLNYQRSLFQQQQSSYQGVSSQSIQEEIQLAQLYSDKNTRAADFDNQISQNESQLSDFQRQLAESDANNSIIISAKIDGMVESLSVTSGQMVESGASLAQIKPIDNVEYYLVLWLPNNSLPYIKVGDGVNIRYDAFPSDKFGQFPGKINSISSIPASPQEMAIYSSSSKQAQQQMDSYYKVMVSIKDKEFSDKGKMLSISSGLHAKVIVFLDKKPLYQWAFSPLYNIKNSVVGPVSE</sequence>
<keyword evidence="2" id="KW-1133">Transmembrane helix</keyword>
<protein>
    <submittedName>
        <fullName evidence="4">Membrane fusion protein</fullName>
    </submittedName>
</protein>
<accession>A0A542BHU9</accession>
<keyword evidence="2" id="KW-0472">Membrane</keyword>
<feature type="coiled-coil region" evidence="1">
    <location>
        <begin position="131"/>
        <end position="176"/>
    </location>
</feature>
<feature type="transmembrane region" description="Helical" evidence="2">
    <location>
        <begin position="38"/>
        <end position="66"/>
    </location>
</feature>
<evidence type="ECO:0000256" key="2">
    <source>
        <dbReference type="SAM" id="Phobius"/>
    </source>
</evidence>
<dbReference type="InterPro" id="IPR058790">
    <property type="entry name" value="BSH_CusB"/>
</dbReference>
<evidence type="ECO:0000313" key="4">
    <source>
        <dbReference type="EMBL" id="TVZ69345.1"/>
    </source>
</evidence>
<proteinExistence type="predicted"/>
<dbReference type="SUPFAM" id="SSF51230">
    <property type="entry name" value="Single hybrid motif"/>
    <property type="match status" value="1"/>
</dbReference>
<dbReference type="InterPro" id="IPR011053">
    <property type="entry name" value="Single_hybrid_motif"/>
</dbReference>
<dbReference type="PRINTS" id="PR01490">
    <property type="entry name" value="RTXTOXIND"/>
</dbReference>
<evidence type="ECO:0000256" key="1">
    <source>
        <dbReference type="SAM" id="Coils"/>
    </source>
</evidence>
<reference evidence="4" key="2">
    <citation type="submission" date="2019-08" db="EMBL/GenBank/DDBJ databases">
        <title>Investigation of anaerobic lignin degradation for improved lignocellulosic biofuels.</title>
        <authorList>
            <person name="Deangelis K.PhD."/>
        </authorList>
    </citation>
    <scope>NUCLEOTIDE SEQUENCE [LARGE SCALE GENOMIC DNA]</scope>
    <source>
        <strain evidence="4">128R</strain>
    </source>
</reference>
<dbReference type="AlphaFoldDB" id="A0A542BHU9"/>
<dbReference type="EMBL" id="VISQ01000001">
    <property type="protein sequence ID" value="TVZ69345.1"/>
    <property type="molecule type" value="Genomic_DNA"/>
</dbReference>
<name>A0A542BHU9_SERFO</name>
<dbReference type="Gene3D" id="2.40.50.100">
    <property type="match status" value="1"/>
</dbReference>
<dbReference type="Gene3D" id="2.40.30.170">
    <property type="match status" value="1"/>
</dbReference>
<dbReference type="Pfam" id="PF25919">
    <property type="entry name" value="BSH_CusB"/>
    <property type="match status" value="1"/>
</dbReference>
<reference evidence="4" key="1">
    <citation type="submission" date="2019-06" db="EMBL/GenBank/DDBJ databases">
        <authorList>
            <person name="Deangelis K."/>
            <person name="Huntemann M."/>
            <person name="Clum A."/>
            <person name="Pillay M."/>
            <person name="Palaniappan K."/>
            <person name="Varghese N."/>
            <person name="Mikhailova N."/>
            <person name="Stamatis D."/>
            <person name="Reddy T."/>
            <person name="Daum C."/>
            <person name="Shapiro N."/>
            <person name="Ivanova N."/>
            <person name="Kyrpides N."/>
            <person name="Woyke T."/>
        </authorList>
    </citation>
    <scope>NUCLEOTIDE SEQUENCE [LARGE SCALE GENOMIC DNA]</scope>
    <source>
        <strain evidence="4">128R</strain>
    </source>
</reference>
<evidence type="ECO:0000259" key="3">
    <source>
        <dbReference type="Pfam" id="PF25919"/>
    </source>
</evidence>
<dbReference type="PANTHER" id="PTHR30386">
    <property type="entry name" value="MEMBRANE FUSION SUBUNIT OF EMRAB-TOLC MULTIDRUG EFFLUX PUMP"/>
    <property type="match status" value="1"/>
</dbReference>
<keyword evidence="1" id="KW-0175">Coiled coil</keyword>
<comment type="caution">
    <text evidence="4">The sequence shown here is derived from an EMBL/GenBank/DDBJ whole genome shotgun (WGS) entry which is preliminary data.</text>
</comment>
<organism evidence="4">
    <name type="scientific">Serratia fonticola</name>
    <dbReference type="NCBI Taxonomy" id="47917"/>
    <lineage>
        <taxon>Bacteria</taxon>
        <taxon>Pseudomonadati</taxon>
        <taxon>Pseudomonadota</taxon>
        <taxon>Gammaproteobacteria</taxon>
        <taxon>Enterobacterales</taxon>
        <taxon>Yersiniaceae</taxon>
        <taxon>Serratia</taxon>
    </lineage>
</organism>
<keyword evidence="2" id="KW-0812">Transmembrane</keyword>
<dbReference type="PANTHER" id="PTHR30386:SF28">
    <property type="entry name" value="EXPORTED PROTEIN"/>
    <property type="match status" value="1"/>
</dbReference>
<dbReference type="InterPro" id="IPR050739">
    <property type="entry name" value="MFP"/>
</dbReference>
<feature type="domain" description="CusB-like barrel-sandwich hybrid" evidence="3">
    <location>
        <begin position="89"/>
        <end position="308"/>
    </location>
</feature>